<feature type="region of interest" description="Disordered" evidence="2">
    <location>
        <begin position="494"/>
        <end position="842"/>
    </location>
</feature>
<feature type="compositionally biased region" description="Polar residues" evidence="2">
    <location>
        <begin position="552"/>
        <end position="577"/>
    </location>
</feature>
<accession>A0A4S8MMH8</accession>
<evidence type="ECO:0000256" key="1">
    <source>
        <dbReference type="SAM" id="Coils"/>
    </source>
</evidence>
<name>A0A4S8MMH8_DENBC</name>
<keyword evidence="1" id="KW-0175">Coiled coil</keyword>
<dbReference type="OrthoDB" id="3063186at2759"/>
<dbReference type="EMBL" id="ML179063">
    <property type="protein sequence ID" value="THV03749.1"/>
    <property type="molecule type" value="Genomic_DNA"/>
</dbReference>
<reference evidence="3 4" key="1">
    <citation type="journal article" date="2019" name="Nat. Ecol. Evol.">
        <title>Megaphylogeny resolves global patterns of mushroom evolution.</title>
        <authorList>
            <person name="Varga T."/>
            <person name="Krizsan K."/>
            <person name="Foldi C."/>
            <person name="Dima B."/>
            <person name="Sanchez-Garcia M."/>
            <person name="Sanchez-Ramirez S."/>
            <person name="Szollosi G.J."/>
            <person name="Szarkandi J.G."/>
            <person name="Papp V."/>
            <person name="Albert L."/>
            <person name="Andreopoulos W."/>
            <person name="Angelini C."/>
            <person name="Antonin V."/>
            <person name="Barry K.W."/>
            <person name="Bougher N.L."/>
            <person name="Buchanan P."/>
            <person name="Buyck B."/>
            <person name="Bense V."/>
            <person name="Catcheside P."/>
            <person name="Chovatia M."/>
            <person name="Cooper J."/>
            <person name="Damon W."/>
            <person name="Desjardin D."/>
            <person name="Finy P."/>
            <person name="Geml J."/>
            <person name="Haridas S."/>
            <person name="Hughes K."/>
            <person name="Justo A."/>
            <person name="Karasinski D."/>
            <person name="Kautmanova I."/>
            <person name="Kiss B."/>
            <person name="Kocsube S."/>
            <person name="Kotiranta H."/>
            <person name="LaButti K.M."/>
            <person name="Lechner B.E."/>
            <person name="Liimatainen K."/>
            <person name="Lipzen A."/>
            <person name="Lukacs Z."/>
            <person name="Mihaltcheva S."/>
            <person name="Morgado L.N."/>
            <person name="Niskanen T."/>
            <person name="Noordeloos M.E."/>
            <person name="Ohm R.A."/>
            <person name="Ortiz-Santana B."/>
            <person name="Ovrebo C."/>
            <person name="Racz N."/>
            <person name="Riley R."/>
            <person name="Savchenko A."/>
            <person name="Shiryaev A."/>
            <person name="Soop K."/>
            <person name="Spirin V."/>
            <person name="Szebenyi C."/>
            <person name="Tomsovsky M."/>
            <person name="Tulloss R.E."/>
            <person name="Uehling J."/>
            <person name="Grigoriev I.V."/>
            <person name="Vagvolgyi C."/>
            <person name="Papp T."/>
            <person name="Martin F.M."/>
            <person name="Miettinen O."/>
            <person name="Hibbett D.S."/>
            <person name="Nagy L.G."/>
        </authorList>
    </citation>
    <scope>NUCLEOTIDE SEQUENCE [LARGE SCALE GENOMIC DNA]</scope>
    <source>
        <strain evidence="3 4">CBS 962.96</strain>
    </source>
</reference>
<dbReference type="Proteomes" id="UP000297245">
    <property type="component" value="Unassembled WGS sequence"/>
</dbReference>
<organism evidence="3 4">
    <name type="scientific">Dendrothele bispora (strain CBS 962.96)</name>
    <dbReference type="NCBI Taxonomy" id="1314807"/>
    <lineage>
        <taxon>Eukaryota</taxon>
        <taxon>Fungi</taxon>
        <taxon>Dikarya</taxon>
        <taxon>Basidiomycota</taxon>
        <taxon>Agaricomycotina</taxon>
        <taxon>Agaricomycetes</taxon>
        <taxon>Agaricomycetidae</taxon>
        <taxon>Agaricales</taxon>
        <taxon>Agaricales incertae sedis</taxon>
        <taxon>Dendrothele</taxon>
    </lineage>
</organism>
<dbReference type="AlphaFoldDB" id="A0A4S8MMH8"/>
<feature type="compositionally biased region" description="Basic residues" evidence="2">
    <location>
        <begin position="833"/>
        <end position="842"/>
    </location>
</feature>
<evidence type="ECO:0000256" key="2">
    <source>
        <dbReference type="SAM" id="MobiDB-lite"/>
    </source>
</evidence>
<proteinExistence type="predicted"/>
<feature type="region of interest" description="Disordered" evidence="2">
    <location>
        <begin position="59"/>
        <end position="80"/>
    </location>
</feature>
<protein>
    <submittedName>
        <fullName evidence="3">Uncharacterized protein</fullName>
    </submittedName>
</protein>
<feature type="compositionally biased region" description="Polar residues" evidence="2">
    <location>
        <begin position="730"/>
        <end position="744"/>
    </location>
</feature>
<feature type="compositionally biased region" description="Low complexity" evidence="2">
    <location>
        <begin position="599"/>
        <end position="611"/>
    </location>
</feature>
<evidence type="ECO:0000313" key="4">
    <source>
        <dbReference type="Proteomes" id="UP000297245"/>
    </source>
</evidence>
<feature type="compositionally biased region" description="Low complexity" evidence="2">
    <location>
        <begin position="633"/>
        <end position="644"/>
    </location>
</feature>
<feature type="compositionally biased region" description="Polar residues" evidence="2">
    <location>
        <begin position="768"/>
        <end position="777"/>
    </location>
</feature>
<evidence type="ECO:0000313" key="3">
    <source>
        <dbReference type="EMBL" id="THV03749.1"/>
    </source>
</evidence>
<sequence>MSNATADIQGWVPAFASSFLSATIVFVTPKSFHAMSSRNEQSAPAVLDKQRDLHLNSSLRNDLDQNEPPASVAHATTRRAGRKSQYWNAEQIAILGEHIATFLACAEKHRNDLLGKSDRSAWPKPVTACLQEIQAALFEDEKMKTRLEEGIRKATGERSLSIEDLDHNKEQEENNKQTWKDKVRDFYRNKLRDWRRKNLSGESGEGMKPAKDDQSAYELLKKENADEVRKRRDELVVQRPELKSNNGAPYQLAISDLWAVADQASYITRAKEQFTDLERDEVKLSKALHWFLNTLSPKLGEIEMKLVYAYRHNRGGISVQSVDAACKSRASFDDKFEADHEETWDLFSNDFLRWADKHIPQHAPKDPKPTSALDIPKNKEGIPVFPNGKSSELTIAVMKDILTAYFKALWYLHMGAIPWSGVTEHPEDYYDLNRLPEGDMLQSPESMKNTDVVKWFEYFEERPRNILPFVFFSKSEIKERLRMRHAQAFAELKAGDELEEDEPALHSSSPPPEIDVDQGTDDRVSTATAFVTPQNNDGLNPNETAFNGEFNEGTTPVEMSSSPVSGTPCTSESTLSHNGIGVHNPSESASKEGATPIVTSSSPSSSTPGSSEPALSHNVDKDTHKSAPVVITSPSLSDSPHSHSAAVSHIPDAQSVSSGQNDVLDAPSTATTFVPSGGMPRSTAADHISAQEAAQNAGKEDLPPPVPHAPVQEQVTGQPLTIRLPPISVVRQTTAVPSMDSTQGIAEAEKTNGKGKGRKGPGKKEKNTGSMAGNSDGPQGEETVKRNVQAGGRRKRKVQDVEEAEEQGGPKRTQTAGISTGDVGTMVQSTQRRSSRLRNTQK</sequence>
<feature type="compositionally biased region" description="Polar residues" evidence="2">
    <location>
        <begin position="525"/>
        <end position="545"/>
    </location>
</feature>
<gene>
    <name evidence="3" type="ORF">K435DRAFT_851537</name>
</gene>
<feature type="coiled-coil region" evidence="1">
    <location>
        <begin position="162"/>
        <end position="189"/>
    </location>
</feature>
<keyword evidence="4" id="KW-1185">Reference proteome</keyword>